<evidence type="ECO:0000256" key="1">
    <source>
        <dbReference type="ARBA" id="ARBA00004141"/>
    </source>
</evidence>
<reference evidence="9" key="1">
    <citation type="submission" date="2022-04" db="EMBL/GenBank/DDBJ databases">
        <authorList>
            <person name="Seo M.-J."/>
        </authorList>
    </citation>
    <scope>NUCLEOTIDE SEQUENCE</scope>
    <source>
        <strain evidence="9">MBLB2552</strain>
    </source>
</reference>
<feature type="transmembrane region" description="Helical" evidence="8">
    <location>
        <begin position="335"/>
        <end position="352"/>
    </location>
</feature>
<feature type="transmembrane region" description="Helical" evidence="8">
    <location>
        <begin position="211"/>
        <end position="230"/>
    </location>
</feature>
<dbReference type="GO" id="GO:0016020">
    <property type="term" value="C:membrane"/>
    <property type="evidence" value="ECO:0007669"/>
    <property type="project" value="UniProtKB-SubCell"/>
</dbReference>
<dbReference type="Pfam" id="PF03845">
    <property type="entry name" value="Spore_permease"/>
    <property type="match status" value="1"/>
</dbReference>
<keyword evidence="10" id="KW-1185">Reference proteome</keyword>
<protein>
    <submittedName>
        <fullName evidence="9">Spore germination protein</fullName>
    </submittedName>
</protein>
<comment type="caution">
    <text evidence="9">The sequence shown here is derived from an EMBL/GenBank/DDBJ whole genome shotgun (WGS) entry which is preliminary data.</text>
</comment>
<keyword evidence="7 8" id="KW-0472">Membrane</keyword>
<dbReference type="GO" id="GO:0009847">
    <property type="term" value="P:spore germination"/>
    <property type="evidence" value="ECO:0007669"/>
    <property type="project" value="InterPro"/>
</dbReference>
<dbReference type="AlphaFoldDB" id="A0A9X1Y278"/>
<accession>A0A9X1Y278</accession>
<evidence type="ECO:0000256" key="3">
    <source>
        <dbReference type="ARBA" id="ARBA00022448"/>
    </source>
</evidence>
<gene>
    <name evidence="9" type="ORF">M0651_20670</name>
</gene>
<evidence type="ECO:0000256" key="8">
    <source>
        <dbReference type="SAM" id="Phobius"/>
    </source>
</evidence>
<sequence length="360" mass="41699">MMDKSLQVVLVHILIHIGLIFFIFPTNIIDTTTAAHWIPILLGFLFHWILISLYTKGLSLFESQNLLDIYIQFSKPVAVIFLLPLFIYTFMVTSVTIRAYAETISLVFLSDTPLWAIMLLTLLISGYITSLGVQALFRTGMLMALIFFPLIAFVLCMSFQNVDWHYIFPLWNRHFSFLTNPDYLESSFAFFGGFMYLGFIQPKVLFKRKKIIWGSLLLLPFFLMAVYIPLLTFGEETASQYHFPFIVAVDTIDITWLMFDRITMFFLLCTVTFVMLFTALTAWINVEILRRCIPKSIRTSYIVIGLSLLTFIMGINIPDWRDVELLFGLNAWMRLYVYLTIPSSIFILGWISRRKEAAAA</sequence>
<evidence type="ECO:0000256" key="4">
    <source>
        <dbReference type="ARBA" id="ARBA00022544"/>
    </source>
</evidence>
<dbReference type="PANTHER" id="PTHR34975:SF2">
    <property type="entry name" value="SPORE GERMINATION PROTEIN A2"/>
    <property type="match status" value="1"/>
</dbReference>
<keyword evidence="4" id="KW-0309">Germination</keyword>
<proteinExistence type="inferred from homology"/>
<feature type="transmembrane region" description="Helical" evidence="8">
    <location>
        <begin position="7"/>
        <end position="28"/>
    </location>
</feature>
<feature type="transmembrane region" description="Helical" evidence="8">
    <location>
        <begin position="182"/>
        <end position="199"/>
    </location>
</feature>
<evidence type="ECO:0000256" key="5">
    <source>
        <dbReference type="ARBA" id="ARBA00022692"/>
    </source>
</evidence>
<dbReference type="InterPro" id="IPR004761">
    <property type="entry name" value="Spore_GerAB"/>
</dbReference>
<comment type="similarity">
    <text evidence="2">Belongs to the amino acid-polyamine-organocation (APC) superfamily. Spore germination protein (SGP) (TC 2.A.3.9) family.</text>
</comment>
<evidence type="ECO:0000256" key="7">
    <source>
        <dbReference type="ARBA" id="ARBA00023136"/>
    </source>
</evidence>
<evidence type="ECO:0000313" key="9">
    <source>
        <dbReference type="EMBL" id="MCK8489594.1"/>
    </source>
</evidence>
<organism evidence="9 10">
    <name type="scientific">Paenibacillus mellifer</name>
    <dbReference type="NCBI Taxonomy" id="2937794"/>
    <lineage>
        <taxon>Bacteria</taxon>
        <taxon>Bacillati</taxon>
        <taxon>Bacillota</taxon>
        <taxon>Bacilli</taxon>
        <taxon>Bacillales</taxon>
        <taxon>Paenibacillaceae</taxon>
        <taxon>Paenibacillus</taxon>
    </lineage>
</organism>
<feature type="transmembrane region" description="Helical" evidence="8">
    <location>
        <begin position="113"/>
        <end position="133"/>
    </location>
</feature>
<evidence type="ECO:0000256" key="6">
    <source>
        <dbReference type="ARBA" id="ARBA00022989"/>
    </source>
</evidence>
<feature type="transmembrane region" description="Helical" evidence="8">
    <location>
        <begin position="296"/>
        <end position="315"/>
    </location>
</feature>
<dbReference type="EMBL" id="JALPRK010000026">
    <property type="protein sequence ID" value="MCK8489594.1"/>
    <property type="molecule type" value="Genomic_DNA"/>
</dbReference>
<name>A0A9X1Y278_9BACL</name>
<keyword evidence="6 8" id="KW-1133">Transmembrane helix</keyword>
<keyword evidence="5 8" id="KW-0812">Transmembrane</keyword>
<dbReference type="RefSeq" id="WP_248553617.1">
    <property type="nucleotide sequence ID" value="NZ_JALPRK010000026.1"/>
</dbReference>
<evidence type="ECO:0000313" key="10">
    <source>
        <dbReference type="Proteomes" id="UP001139534"/>
    </source>
</evidence>
<feature type="transmembrane region" description="Helical" evidence="8">
    <location>
        <begin position="262"/>
        <end position="284"/>
    </location>
</feature>
<comment type="subcellular location">
    <subcellularLocation>
        <location evidence="1">Membrane</location>
        <topology evidence="1">Multi-pass membrane protein</topology>
    </subcellularLocation>
</comment>
<evidence type="ECO:0000256" key="2">
    <source>
        <dbReference type="ARBA" id="ARBA00007998"/>
    </source>
</evidence>
<dbReference type="Proteomes" id="UP001139534">
    <property type="component" value="Unassembled WGS sequence"/>
</dbReference>
<feature type="transmembrane region" description="Helical" evidence="8">
    <location>
        <begin position="76"/>
        <end position="101"/>
    </location>
</feature>
<feature type="transmembrane region" description="Helical" evidence="8">
    <location>
        <begin position="140"/>
        <end position="162"/>
    </location>
</feature>
<dbReference type="PANTHER" id="PTHR34975">
    <property type="entry name" value="SPORE GERMINATION PROTEIN A2"/>
    <property type="match status" value="1"/>
</dbReference>
<feature type="transmembrane region" description="Helical" evidence="8">
    <location>
        <begin position="34"/>
        <end position="55"/>
    </location>
</feature>
<keyword evidence="3" id="KW-0813">Transport</keyword>